<evidence type="ECO:0000256" key="2">
    <source>
        <dbReference type="SAM" id="MobiDB-lite"/>
    </source>
</evidence>
<dbReference type="EMBL" id="KE344179">
    <property type="protein sequence ID" value="EXB54397.1"/>
    <property type="molecule type" value="Genomic_DNA"/>
</dbReference>
<sequence length="340" mass="38394">MRDKANQDHDTIVVFVAFRGTEPFDVDAWCSYFDISWYEIHGVGKIHGGFMKALGLQKCIGFPKEIDIDQNDSVRPAPLACYDIREKLRELLKQNDKAKFVLSAHSLGGALAIPFPAVLAWHDEKWLLERLEGVYTFGQPRVGDEKFGEFMKSDSLTIWSLRFPTMTRRLCFMILVIVDEEPNKNYFSPVNAIPMMVCQLIVLKIMSTPPVLGQKGNEREKRSLNADRSSSTASGHIAELPTLKIGPQACLIEVSSMVAVVCCGVAWLGWIGHHLEVENSMFGRRFLAPSMLSNWVLSEALSWRWWASFGRKVVSSSSKACASDALSLFRVEFPCIWDYF</sequence>
<accession>W9RGE8</accession>
<dbReference type="CDD" id="cd00519">
    <property type="entry name" value="Lipase_3"/>
    <property type="match status" value="1"/>
</dbReference>
<keyword evidence="1" id="KW-0378">Hydrolase</keyword>
<evidence type="ECO:0000259" key="3">
    <source>
        <dbReference type="Pfam" id="PF01764"/>
    </source>
</evidence>
<dbReference type="eggNOG" id="KOG4569">
    <property type="taxonomic scope" value="Eukaryota"/>
</dbReference>
<dbReference type="InterPro" id="IPR002921">
    <property type="entry name" value="Fungal_lipase-type"/>
</dbReference>
<dbReference type="GO" id="GO:0004806">
    <property type="term" value="F:triacylglycerol lipase activity"/>
    <property type="evidence" value="ECO:0007669"/>
    <property type="project" value="InterPro"/>
</dbReference>
<evidence type="ECO:0000256" key="1">
    <source>
        <dbReference type="ARBA" id="ARBA00022801"/>
    </source>
</evidence>
<dbReference type="Pfam" id="PF01764">
    <property type="entry name" value="Lipase_3"/>
    <property type="match status" value="1"/>
</dbReference>
<evidence type="ECO:0000313" key="4">
    <source>
        <dbReference type="EMBL" id="EXB54397.1"/>
    </source>
</evidence>
<dbReference type="PANTHER" id="PTHR46086:SF17">
    <property type="entry name" value="ALPHA_BETA-HYDROLASES SUPERFAMILY PROTEIN"/>
    <property type="match status" value="1"/>
</dbReference>
<dbReference type="AlphaFoldDB" id="W9RGE8"/>
<dbReference type="Proteomes" id="UP000030645">
    <property type="component" value="Unassembled WGS sequence"/>
</dbReference>
<reference evidence="5" key="1">
    <citation type="submission" date="2013-01" db="EMBL/GenBank/DDBJ databases">
        <title>Draft Genome Sequence of a Mulberry Tree, Morus notabilis C.K. Schneid.</title>
        <authorList>
            <person name="He N."/>
            <person name="Zhao S."/>
        </authorList>
    </citation>
    <scope>NUCLEOTIDE SEQUENCE</scope>
</reference>
<keyword evidence="5" id="KW-1185">Reference proteome</keyword>
<evidence type="ECO:0000313" key="5">
    <source>
        <dbReference type="Proteomes" id="UP000030645"/>
    </source>
</evidence>
<feature type="compositionally biased region" description="Basic and acidic residues" evidence="2">
    <location>
        <begin position="216"/>
        <end position="225"/>
    </location>
</feature>
<dbReference type="PANTHER" id="PTHR46086">
    <property type="entry name" value="ALPHA/BETA-HYDROLASES SUPERFAMILY PROTEIN"/>
    <property type="match status" value="1"/>
</dbReference>
<feature type="region of interest" description="Disordered" evidence="2">
    <location>
        <begin position="213"/>
        <end position="233"/>
    </location>
</feature>
<gene>
    <name evidence="4" type="ORF">L484_011059</name>
</gene>
<dbReference type="SUPFAM" id="SSF53474">
    <property type="entry name" value="alpha/beta-Hydrolases"/>
    <property type="match status" value="1"/>
</dbReference>
<dbReference type="InterPro" id="IPR044819">
    <property type="entry name" value="OBL-like"/>
</dbReference>
<feature type="domain" description="Fungal lipase-type" evidence="3">
    <location>
        <begin position="15"/>
        <end position="153"/>
    </location>
</feature>
<protein>
    <recommendedName>
        <fullName evidence="3">Fungal lipase-type domain-containing protein</fullName>
    </recommendedName>
</protein>
<dbReference type="Gene3D" id="3.40.50.1820">
    <property type="entry name" value="alpha/beta hydrolase"/>
    <property type="match status" value="1"/>
</dbReference>
<proteinExistence type="predicted"/>
<dbReference type="InterPro" id="IPR029058">
    <property type="entry name" value="AB_hydrolase_fold"/>
</dbReference>
<name>W9RGE8_9ROSA</name>
<dbReference type="GO" id="GO:0006629">
    <property type="term" value="P:lipid metabolic process"/>
    <property type="evidence" value="ECO:0007669"/>
    <property type="project" value="InterPro"/>
</dbReference>
<organism evidence="4 5">
    <name type="scientific">Morus notabilis</name>
    <dbReference type="NCBI Taxonomy" id="981085"/>
    <lineage>
        <taxon>Eukaryota</taxon>
        <taxon>Viridiplantae</taxon>
        <taxon>Streptophyta</taxon>
        <taxon>Embryophyta</taxon>
        <taxon>Tracheophyta</taxon>
        <taxon>Spermatophyta</taxon>
        <taxon>Magnoliopsida</taxon>
        <taxon>eudicotyledons</taxon>
        <taxon>Gunneridae</taxon>
        <taxon>Pentapetalae</taxon>
        <taxon>rosids</taxon>
        <taxon>fabids</taxon>
        <taxon>Rosales</taxon>
        <taxon>Moraceae</taxon>
        <taxon>Moreae</taxon>
        <taxon>Morus</taxon>
    </lineage>
</organism>